<dbReference type="GO" id="GO:0004252">
    <property type="term" value="F:serine-type endopeptidase activity"/>
    <property type="evidence" value="ECO:0007669"/>
    <property type="project" value="UniProtKB-UniRule"/>
</dbReference>
<dbReference type="Gene3D" id="2.130.10.130">
    <property type="entry name" value="Integrin alpha, N-terminal"/>
    <property type="match status" value="2"/>
</dbReference>
<dbReference type="PROSITE" id="PS00138">
    <property type="entry name" value="SUBTILASE_SER"/>
    <property type="match status" value="1"/>
</dbReference>
<feature type="active site" description="Charge relay system" evidence="6">
    <location>
        <position position="380"/>
    </location>
</feature>
<accession>A0A8J3JIF8</accession>
<keyword evidence="4 6" id="KW-0378">Hydrolase</keyword>
<dbReference type="PANTHER" id="PTHR43399:SF4">
    <property type="entry name" value="CELL WALL-ASSOCIATED PROTEASE"/>
    <property type="match status" value="1"/>
</dbReference>
<evidence type="ECO:0000256" key="2">
    <source>
        <dbReference type="ARBA" id="ARBA00022670"/>
    </source>
</evidence>
<evidence type="ECO:0000313" key="11">
    <source>
        <dbReference type="EMBL" id="GIF81248.1"/>
    </source>
</evidence>
<protein>
    <recommendedName>
        <fullName evidence="10">Peptidase S8/S53 domain-containing protein</fullName>
    </recommendedName>
</protein>
<evidence type="ECO:0000313" key="12">
    <source>
        <dbReference type="Proteomes" id="UP000601223"/>
    </source>
</evidence>
<dbReference type="InterPro" id="IPR000209">
    <property type="entry name" value="Peptidase_S8/S53_dom"/>
</dbReference>
<sequence length="1044" mass="108301">MTAVLGLAILLAAAPSSASPQPSAEADSHRTEPTAAQAVAASTARTGEAITTATPDGVRRLTAPPVKGKVAEAEYAPHTVLVKFKAGTSASARGRVAGRVSGKLSTDAATAGYVKITTTGPAAKAAAALRTDAAVAEVSLDYRRTESKVPNDYYYAAYQKSYLSTIRVPQAWDVQSSATGVTIAIVDTGVDTGHPDLAGRTVAGYNAVANNSNVTDSRGHGTMVAGIAAANTNNTWGVAGAAYNGRIMPIMVFSGQYAYDSDIAEGVIWAVDHGAKIVNMSLGGSGQTPVLHDAIKYAVGKGVLVVAAAGNTGGNGPHYPAMYPEVLTVGATDHVGRLTDFSSWGDHVDIAAPGFDIISTHSRTTEYGPSFTYGIGGGTSYSSPLVAGVAALVRAKYPSLTVAQVIEKLKSTARDAGPRGIDPYYGSGVLDAYRALGGAATSDFSMLAADGNDLPAQAEVIPSTALSATTGIEGDVDWYKFAVPADYRVTFTLTPPPYNGDYAQNFDGVLALYDADLRLIQEVDSAEGTDHEEVITRPLRRGTYYVKVRNFNGAPGAGFYELRARTATPEYLDFPPFGNGVYFNTGESSPAATAIGDVTGDGRPDALLTTEYSSDADNGYKLFVFAQNADGTLSPGRKYDTRISHFDEAPIAIGDLNGDGRNDVALGAGTGVEIFLQQQDGTLAAGVLVPDTEGAAFIAAADMDADGDADLVYSAGGVFLLTSAGGTFTKSAIAADTMSREVEIGDLNSDGRLDVATTAIGGVAVHLAGAAGWTTKAYSYGGGGNTFAVEVSDISGDGRADIAATVDSGDTYLVVFRQQADGTMSASQNLTVFTSPDGVESGDWDKDGRLDLFVAHGGWGRVSMYRQRTDGTLEAARVGGADIAQHSHPNAISTGDLNSDGYPDVATATNYNNGIWIGYNVNGASPFGAGEWVWNTSVKPYAKLGRTPTLTLTMRRPLDPATVNGQTVRLVSGRTGRAVAGLPVSYDPATGTITVTLRREAVRPGTRPGADPVLPDITGYRLVLDGVEDTAGNTLTGYTVWYLG</sequence>
<dbReference type="EMBL" id="BONF01000012">
    <property type="protein sequence ID" value="GIF81248.1"/>
    <property type="molecule type" value="Genomic_DNA"/>
</dbReference>
<feature type="active site" description="Charge relay system" evidence="6">
    <location>
        <position position="220"/>
    </location>
</feature>
<dbReference type="InterPro" id="IPR022398">
    <property type="entry name" value="Peptidase_S8_His-AS"/>
</dbReference>
<dbReference type="InterPro" id="IPR013517">
    <property type="entry name" value="FG-GAP"/>
</dbReference>
<dbReference type="PROSITE" id="PS51892">
    <property type="entry name" value="SUBTILASE"/>
    <property type="match status" value="1"/>
</dbReference>
<organism evidence="11 12">
    <name type="scientific">Catellatospora bangladeshensis</name>
    <dbReference type="NCBI Taxonomy" id="310355"/>
    <lineage>
        <taxon>Bacteria</taxon>
        <taxon>Bacillati</taxon>
        <taxon>Actinomycetota</taxon>
        <taxon>Actinomycetes</taxon>
        <taxon>Micromonosporales</taxon>
        <taxon>Micromonosporaceae</taxon>
        <taxon>Catellatospora</taxon>
    </lineage>
</organism>
<dbReference type="PRINTS" id="PR00723">
    <property type="entry name" value="SUBTILISIN"/>
</dbReference>
<evidence type="ECO:0000259" key="10">
    <source>
        <dbReference type="Pfam" id="PF00082"/>
    </source>
</evidence>
<dbReference type="Gene3D" id="2.60.120.380">
    <property type="match status" value="1"/>
</dbReference>
<dbReference type="Pfam" id="PF00082">
    <property type="entry name" value="Peptidase_S8"/>
    <property type="match status" value="1"/>
</dbReference>
<dbReference type="PROSITE" id="PS00137">
    <property type="entry name" value="SUBTILASE_HIS"/>
    <property type="match status" value="1"/>
</dbReference>
<dbReference type="SUPFAM" id="SSF52743">
    <property type="entry name" value="Subtilisin-like"/>
    <property type="match status" value="1"/>
</dbReference>
<dbReference type="InterPro" id="IPR051048">
    <property type="entry name" value="Peptidase_S8/S53_subtilisin"/>
</dbReference>
<dbReference type="InterPro" id="IPR036852">
    <property type="entry name" value="Peptidase_S8/S53_dom_sf"/>
</dbReference>
<evidence type="ECO:0000256" key="3">
    <source>
        <dbReference type="ARBA" id="ARBA00022729"/>
    </source>
</evidence>
<proteinExistence type="inferred from homology"/>
<dbReference type="InterPro" id="IPR015500">
    <property type="entry name" value="Peptidase_S8_subtilisin-rel"/>
</dbReference>
<comment type="similarity">
    <text evidence="1 6 7">Belongs to the peptidase S8 family.</text>
</comment>
<keyword evidence="5 6" id="KW-0720">Serine protease</keyword>
<dbReference type="RefSeq" id="WP_203745548.1">
    <property type="nucleotide sequence ID" value="NZ_BONF01000012.1"/>
</dbReference>
<dbReference type="PROSITE" id="PS00136">
    <property type="entry name" value="SUBTILASE_ASP"/>
    <property type="match status" value="1"/>
</dbReference>
<gene>
    <name evidence="11" type="ORF">Cba03nite_25970</name>
</gene>
<evidence type="ECO:0000256" key="5">
    <source>
        <dbReference type="ARBA" id="ARBA00022825"/>
    </source>
</evidence>
<dbReference type="SUPFAM" id="SSF89260">
    <property type="entry name" value="Collagen-binding domain"/>
    <property type="match status" value="1"/>
</dbReference>
<evidence type="ECO:0000256" key="1">
    <source>
        <dbReference type="ARBA" id="ARBA00011073"/>
    </source>
</evidence>
<evidence type="ECO:0000256" key="6">
    <source>
        <dbReference type="PROSITE-ProRule" id="PRU01240"/>
    </source>
</evidence>
<dbReference type="InterPro" id="IPR023828">
    <property type="entry name" value="Peptidase_S8_Ser-AS"/>
</dbReference>
<keyword evidence="2 6" id="KW-0645">Protease</keyword>
<keyword evidence="12" id="KW-1185">Reference proteome</keyword>
<dbReference type="Pfam" id="PF13517">
    <property type="entry name" value="FG-GAP_3"/>
    <property type="match status" value="3"/>
</dbReference>
<dbReference type="AlphaFoldDB" id="A0A8J3JIF8"/>
<dbReference type="InterPro" id="IPR023827">
    <property type="entry name" value="Peptidase_S8_Asp-AS"/>
</dbReference>
<feature type="domain" description="Peptidase S8/S53" evidence="10">
    <location>
        <begin position="179"/>
        <end position="428"/>
    </location>
</feature>
<evidence type="ECO:0000256" key="7">
    <source>
        <dbReference type="RuleBase" id="RU003355"/>
    </source>
</evidence>
<feature type="region of interest" description="Disordered" evidence="8">
    <location>
        <begin position="16"/>
        <end position="36"/>
    </location>
</feature>
<feature type="active site" description="Charge relay system" evidence="6">
    <location>
        <position position="187"/>
    </location>
</feature>
<feature type="chain" id="PRO_5038798392" description="Peptidase S8/S53 domain-containing protein" evidence="9">
    <location>
        <begin position="19"/>
        <end position="1044"/>
    </location>
</feature>
<dbReference type="InterPro" id="IPR028994">
    <property type="entry name" value="Integrin_alpha_N"/>
</dbReference>
<comment type="caution">
    <text evidence="11">The sequence shown here is derived from an EMBL/GenBank/DDBJ whole genome shotgun (WGS) entry which is preliminary data.</text>
</comment>
<reference evidence="11 12" key="1">
    <citation type="submission" date="2021-01" db="EMBL/GenBank/DDBJ databases">
        <title>Whole genome shotgun sequence of Catellatospora bangladeshensis NBRC 107357.</title>
        <authorList>
            <person name="Komaki H."/>
            <person name="Tamura T."/>
        </authorList>
    </citation>
    <scope>NUCLEOTIDE SEQUENCE [LARGE SCALE GENOMIC DNA]</scope>
    <source>
        <strain evidence="11 12">NBRC 107357</strain>
    </source>
</reference>
<dbReference type="Gene3D" id="3.40.50.200">
    <property type="entry name" value="Peptidase S8/S53 domain"/>
    <property type="match status" value="1"/>
</dbReference>
<dbReference type="GO" id="GO:0006508">
    <property type="term" value="P:proteolysis"/>
    <property type="evidence" value="ECO:0007669"/>
    <property type="project" value="UniProtKB-KW"/>
</dbReference>
<evidence type="ECO:0000256" key="4">
    <source>
        <dbReference type="ARBA" id="ARBA00022801"/>
    </source>
</evidence>
<keyword evidence="3 9" id="KW-0732">Signal</keyword>
<feature type="compositionally biased region" description="Low complexity" evidence="8">
    <location>
        <begin position="16"/>
        <end position="25"/>
    </location>
</feature>
<feature type="signal peptide" evidence="9">
    <location>
        <begin position="1"/>
        <end position="18"/>
    </location>
</feature>
<name>A0A8J3JIF8_9ACTN</name>
<evidence type="ECO:0000256" key="9">
    <source>
        <dbReference type="SAM" id="SignalP"/>
    </source>
</evidence>
<dbReference type="SUPFAM" id="SSF69318">
    <property type="entry name" value="Integrin alpha N-terminal domain"/>
    <property type="match status" value="2"/>
</dbReference>
<dbReference type="Proteomes" id="UP000601223">
    <property type="component" value="Unassembled WGS sequence"/>
</dbReference>
<evidence type="ECO:0000256" key="8">
    <source>
        <dbReference type="SAM" id="MobiDB-lite"/>
    </source>
</evidence>
<dbReference type="PANTHER" id="PTHR43399">
    <property type="entry name" value="SUBTILISIN-RELATED"/>
    <property type="match status" value="1"/>
</dbReference>